<gene>
    <name evidence="1" type="ORF">H9725_09640</name>
</gene>
<sequence length="269" mass="31311">MDTESFDERYRKFLPKIRQFRLMDDTFMSQVFQNKACTEFLIRTILDDDSLVVIQVDTQYSLKNLRGKSVRLDITAHDDAGRIYNIEVQRSDTGALPQRARYNSAMLDANAAQPGDRYEQLPETYVIFITENDYFHSGCPLYHVERMIRELARPFEDRAHILYVNGTYRGRDRIGALMHDFSCMDPKDMYSQILADEVAQYKSTEKGVSRMCRIMEELIDEGREEGRTETLLDNVRQMMKNGNLSLTQAMDLLGLDEDDRKFVAGHLDK</sequence>
<proteinExistence type="predicted"/>
<dbReference type="Proteomes" id="UP000824065">
    <property type="component" value="Unassembled WGS sequence"/>
</dbReference>
<name>A0A9D2JNS4_9FIRM</name>
<dbReference type="AlphaFoldDB" id="A0A9D2JNS4"/>
<dbReference type="InterPro" id="IPR010106">
    <property type="entry name" value="RpnA"/>
</dbReference>
<dbReference type="EMBL" id="DXBJ01000072">
    <property type="protein sequence ID" value="HIZ58813.1"/>
    <property type="molecule type" value="Genomic_DNA"/>
</dbReference>
<reference evidence="1" key="2">
    <citation type="submission" date="2021-04" db="EMBL/GenBank/DDBJ databases">
        <authorList>
            <person name="Gilroy R."/>
        </authorList>
    </citation>
    <scope>NUCLEOTIDE SEQUENCE</scope>
    <source>
        <strain evidence="1">ChiBcec16-3735</strain>
    </source>
</reference>
<dbReference type="NCBIfam" id="TIGR01784">
    <property type="entry name" value="T_den_put_tspse"/>
    <property type="match status" value="1"/>
</dbReference>
<evidence type="ECO:0000313" key="2">
    <source>
        <dbReference type="Proteomes" id="UP000824065"/>
    </source>
</evidence>
<accession>A0A9D2JNS4</accession>
<dbReference type="Pfam" id="PF12784">
    <property type="entry name" value="PDDEXK_2"/>
    <property type="match status" value="1"/>
</dbReference>
<protein>
    <submittedName>
        <fullName evidence="1">Rpn family recombination-promoting nuclease/putative transposase</fullName>
    </submittedName>
</protein>
<comment type="caution">
    <text evidence="1">The sequence shown here is derived from an EMBL/GenBank/DDBJ whole genome shotgun (WGS) entry which is preliminary data.</text>
</comment>
<organism evidence="1 2">
    <name type="scientific">Candidatus Faecalibacterium gallistercoris</name>
    <dbReference type="NCBI Taxonomy" id="2838579"/>
    <lineage>
        <taxon>Bacteria</taxon>
        <taxon>Bacillati</taxon>
        <taxon>Bacillota</taxon>
        <taxon>Clostridia</taxon>
        <taxon>Eubacteriales</taxon>
        <taxon>Oscillospiraceae</taxon>
        <taxon>Faecalibacterium</taxon>
    </lineage>
</organism>
<evidence type="ECO:0000313" key="1">
    <source>
        <dbReference type="EMBL" id="HIZ58813.1"/>
    </source>
</evidence>
<reference evidence="1" key="1">
    <citation type="journal article" date="2021" name="PeerJ">
        <title>Extensive microbial diversity within the chicken gut microbiome revealed by metagenomics and culture.</title>
        <authorList>
            <person name="Gilroy R."/>
            <person name="Ravi A."/>
            <person name="Getino M."/>
            <person name="Pursley I."/>
            <person name="Horton D.L."/>
            <person name="Alikhan N.F."/>
            <person name="Baker D."/>
            <person name="Gharbi K."/>
            <person name="Hall N."/>
            <person name="Watson M."/>
            <person name="Adriaenssens E.M."/>
            <person name="Foster-Nyarko E."/>
            <person name="Jarju S."/>
            <person name="Secka A."/>
            <person name="Antonio M."/>
            <person name="Oren A."/>
            <person name="Chaudhuri R.R."/>
            <person name="La Ragione R."/>
            <person name="Hildebrand F."/>
            <person name="Pallen M.J."/>
        </authorList>
    </citation>
    <scope>NUCLEOTIDE SEQUENCE</scope>
    <source>
        <strain evidence="1">ChiBcec16-3735</strain>
    </source>
</reference>